<keyword evidence="2" id="KW-1185">Reference proteome</keyword>
<sequence>MMIRITTDADIVEAATWAVSELRKLSDTGVYESLALKSIKAAATGAGVYHDNTFLTLVLASPHFDGGSAEEEFEVMVMQHKTDGHRNFAISEFPAMAAGAIEQFYMQKVDADRKLRDAALQELDREAELYERCEVDLGGDCTPAAVVAHMLQMTGDQLRQELALRDPLDPRAAAAQQILASGWRRAHFAALRDMTTAEVLVLYSDAATPAARRGAARAELERRMDMLDIT</sequence>
<dbReference type="AlphaFoldDB" id="A0A835ZC54"/>
<organism evidence="1 2">
    <name type="scientific">Tribonema minus</name>
    <dbReference type="NCBI Taxonomy" id="303371"/>
    <lineage>
        <taxon>Eukaryota</taxon>
        <taxon>Sar</taxon>
        <taxon>Stramenopiles</taxon>
        <taxon>Ochrophyta</taxon>
        <taxon>PX clade</taxon>
        <taxon>Xanthophyceae</taxon>
        <taxon>Tribonematales</taxon>
        <taxon>Tribonemataceae</taxon>
        <taxon>Tribonema</taxon>
    </lineage>
</organism>
<protein>
    <submittedName>
        <fullName evidence="1">Uncharacterized protein</fullName>
    </submittedName>
</protein>
<comment type="caution">
    <text evidence="1">The sequence shown here is derived from an EMBL/GenBank/DDBJ whole genome shotgun (WGS) entry which is preliminary data.</text>
</comment>
<evidence type="ECO:0000313" key="2">
    <source>
        <dbReference type="Proteomes" id="UP000664859"/>
    </source>
</evidence>
<accession>A0A835ZC54</accession>
<dbReference type="Proteomes" id="UP000664859">
    <property type="component" value="Unassembled WGS sequence"/>
</dbReference>
<reference evidence="1" key="1">
    <citation type="submission" date="2021-02" db="EMBL/GenBank/DDBJ databases">
        <title>First Annotated Genome of the Yellow-green Alga Tribonema minus.</title>
        <authorList>
            <person name="Mahan K.M."/>
        </authorList>
    </citation>
    <scope>NUCLEOTIDE SEQUENCE</scope>
    <source>
        <strain evidence="1">UTEX B ZZ1240</strain>
    </source>
</reference>
<gene>
    <name evidence="1" type="ORF">JKP88DRAFT_304031</name>
</gene>
<name>A0A835ZC54_9STRA</name>
<evidence type="ECO:0000313" key="1">
    <source>
        <dbReference type="EMBL" id="KAG5188660.1"/>
    </source>
</evidence>
<dbReference type="OrthoDB" id="206865at2759"/>
<dbReference type="EMBL" id="JAFCMP010000067">
    <property type="protein sequence ID" value="KAG5188660.1"/>
    <property type="molecule type" value="Genomic_DNA"/>
</dbReference>
<proteinExistence type="predicted"/>